<comment type="caution">
    <text evidence="1">The sequence shown here is derived from an EMBL/GenBank/DDBJ whole genome shotgun (WGS) entry which is preliminary data.</text>
</comment>
<sequence>VRPGVASQGKELNEEKKMETLHIQLYGLSPLLMHNPVGSMPTDASEQKLGRKKIPKPEDEAKAGRYLLPDGNFYVPAIAVRNSLLTGTRGQLINRRSALPYISGGVLMLDEAFPLYRDGERIQGDDYTIDTRRAVVQRQGIMRSRPRIELPWQLEAIFDYDKDIVDLNVIRAVAERAGRTVGLLDYRVERKGWFGRFEVKEIWSE</sequence>
<dbReference type="EMBL" id="BARU01005108">
    <property type="protein sequence ID" value="GAH26832.1"/>
    <property type="molecule type" value="Genomic_DNA"/>
</dbReference>
<proteinExistence type="predicted"/>
<organism evidence="1">
    <name type="scientific">marine sediment metagenome</name>
    <dbReference type="NCBI Taxonomy" id="412755"/>
    <lineage>
        <taxon>unclassified sequences</taxon>
        <taxon>metagenomes</taxon>
        <taxon>ecological metagenomes</taxon>
    </lineage>
</organism>
<dbReference type="AlphaFoldDB" id="X1E2Q3"/>
<evidence type="ECO:0000313" key="1">
    <source>
        <dbReference type="EMBL" id="GAH26832.1"/>
    </source>
</evidence>
<accession>X1E2Q3</accession>
<name>X1E2Q3_9ZZZZ</name>
<protein>
    <submittedName>
        <fullName evidence="1">Uncharacterized protein</fullName>
    </submittedName>
</protein>
<feature type="non-terminal residue" evidence="1">
    <location>
        <position position="1"/>
    </location>
</feature>
<reference evidence="1" key="1">
    <citation type="journal article" date="2014" name="Front. Microbiol.">
        <title>High frequency of phylogenetically diverse reductive dehalogenase-homologous genes in deep subseafloor sedimentary metagenomes.</title>
        <authorList>
            <person name="Kawai M."/>
            <person name="Futagami T."/>
            <person name="Toyoda A."/>
            <person name="Takaki Y."/>
            <person name="Nishi S."/>
            <person name="Hori S."/>
            <person name="Arai W."/>
            <person name="Tsubouchi T."/>
            <person name="Morono Y."/>
            <person name="Uchiyama I."/>
            <person name="Ito T."/>
            <person name="Fujiyama A."/>
            <person name="Inagaki F."/>
            <person name="Takami H."/>
        </authorList>
    </citation>
    <scope>NUCLEOTIDE SEQUENCE</scope>
    <source>
        <strain evidence="1">Expedition CK06-06</strain>
    </source>
</reference>
<gene>
    <name evidence="1" type="ORF">S03H2_09839</name>
</gene>